<accession>A0A9W6WIH6</accession>
<feature type="region of interest" description="Disordered" evidence="4">
    <location>
        <begin position="114"/>
        <end position="139"/>
    </location>
</feature>
<dbReference type="InterPro" id="IPR036612">
    <property type="entry name" value="KH_dom_type_1_sf"/>
</dbReference>
<dbReference type="AlphaFoldDB" id="A0A9W6WIH6"/>
<keyword evidence="7" id="KW-1185">Reference proteome</keyword>
<organism evidence="6 7">
    <name type="scientific">Candida boidinii</name>
    <name type="common">Yeast</name>
    <dbReference type="NCBI Taxonomy" id="5477"/>
    <lineage>
        <taxon>Eukaryota</taxon>
        <taxon>Fungi</taxon>
        <taxon>Dikarya</taxon>
        <taxon>Ascomycota</taxon>
        <taxon>Saccharomycotina</taxon>
        <taxon>Pichiomycetes</taxon>
        <taxon>Pichiales</taxon>
        <taxon>Pichiaceae</taxon>
        <taxon>Ogataea</taxon>
        <taxon>Ogataea/Candida clade</taxon>
    </lineage>
</organism>
<dbReference type="EMBL" id="BSXN01001149">
    <property type="protein sequence ID" value="GME71816.1"/>
    <property type="molecule type" value="Genomic_DNA"/>
</dbReference>
<sequence length="461" mass="49104">MSSPAELLALKHAQAAQIDQIQEQDHITSSNVLAQQPSLDVSNGSESANTAASSIHSASIADIINGDSEATTPDLSPAVAPKRTIDVNDLPALGAGVSPNATALSWGPAMKAPSASASSYSKSSTTSASAANKSNGSFTPAVKSSTTQVTFIIDGDQQLNVSRPEIAKIVSKIKANNNVNIESTFSTTSNKRTFLIRGTPKNVKEAKREVLRQLTKPIKIVFTIPAKLRSTVIGSQGKTLKPIIEATSCRIDIGREGESESATPEPSTSTPAESDELEDIFGSVVEVVVQGDIEGCEETRSRILAIVNEHSKKLSTKLAVEPKIKPFVESEFEKTVKSTLPSDVDVSIPSATEKSNNITISGSREGVIEARNIIKSLLEELNNSIVIDEKSVPKQVHQFLNSDLIFAKTNVKVEVPDKDLPSTIVRFIGKQENISDAISYGKSLASDYITDSLDLGRSHGD</sequence>
<dbReference type="SUPFAM" id="SSF54791">
    <property type="entry name" value="Eukaryotic type KH-domain (KH-domain type I)"/>
    <property type="match status" value="2"/>
</dbReference>
<dbReference type="Pfam" id="PF00013">
    <property type="entry name" value="KH_1"/>
    <property type="match status" value="1"/>
</dbReference>
<evidence type="ECO:0000256" key="2">
    <source>
        <dbReference type="ARBA" id="ARBA00022884"/>
    </source>
</evidence>
<name>A0A9W6WIH6_CANBO</name>
<feature type="compositionally biased region" description="Low complexity" evidence="4">
    <location>
        <begin position="114"/>
        <end position="137"/>
    </location>
</feature>
<dbReference type="GO" id="GO:0003723">
    <property type="term" value="F:RNA binding"/>
    <property type="evidence" value="ECO:0007669"/>
    <property type="project" value="UniProtKB-UniRule"/>
</dbReference>
<evidence type="ECO:0000259" key="5">
    <source>
        <dbReference type="SMART" id="SM00322"/>
    </source>
</evidence>
<keyword evidence="2 3" id="KW-0694">RNA-binding</keyword>
<feature type="domain" description="K Homology" evidence="5">
    <location>
        <begin position="216"/>
        <end position="308"/>
    </location>
</feature>
<dbReference type="PROSITE" id="PS50084">
    <property type="entry name" value="KH_TYPE_1"/>
    <property type="match status" value="1"/>
</dbReference>
<gene>
    <name evidence="6" type="ORF">Cboi02_000336100</name>
</gene>
<keyword evidence="1" id="KW-0677">Repeat</keyword>
<dbReference type="InterPro" id="IPR004087">
    <property type="entry name" value="KH_dom"/>
</dbReference>
<proteinExistence type="predicted"/>
<dbReference type="Proteomes" id="UP001165120">
    <property type="component" value="Unassembled WGS sequence"/>
</dbReference>
<dbReference type="InterPro" id="IPR057778">
    <property type="entry name" value="KH_Vigilin_N"/>
</dbReference>
<evidence type="ECO:0000256" key="3">
    <source>
        <dbReference type="PROSITE-ProRule" id="PRU00117"/>
    </source>
</evidence>
<comment type="caution">
    <text evidence="6">The sequence shown here is derived from an EMBL/GenBank/DDBJ whole genome shotgun (WGS) entry which is preliminary data.</text>
</comment>
<feature type="compositionally biased region" description="Low complexity" evidence="4">
    <location>
        <begin position="260"/>
        <end position="272"/>
    </location>
</feature>
<dbReference type="SMART" id="SM00322">
    <property type="entry name" value="KH"/>
    <property type="match status" value="2"/>
</dbReference>
<evidence type="ECO:0000256" key="4">
    <source>
        <dbReference type="SAM" id="MobiDB-lite"/>
    </source>
</evidence>
<evidence type="ECO:0000256" key="1">
    <source>
        <dbReference type="ARBA" id="ARBA00022737"/>
    </source>
</evidence>
<feature type="domain" description="K Homology" evidence="5">
    <location>
        <begin position="145"/>
        <end position="215"/>
    </location>
</feature>
<evidence type="ECO:0000313" key="7">
    <source>
        <dbReference type="Proteomes" id="UP001165120"/>
    </source>
</evidence>
<dbReference type="Gene3D" id="3.30.1370.10">
    <property type="entry name" value="K Homology domain, type 1"/>
    <property type="match status" value="2"/>
</dbReference>
<dbReference type="InterPro" id="IPR004088">
    <property type="entry name" value="KH_dom_type_1"/>
</dbReference>
<reference evidence="6" key="1">
    <citation type="submission" date="2023-04" db="EMBL/GenBank/DDBJ databases">
        <title>Candida boidinii NBRC 10035.</title>
        <authorList>
            <person name="Ichikawa N."/>
            <person name="Sato H."/>
            <person name="Tonouchi N."/>
        </authorList>
    </citation>
    <scope>NUCLEOTIDE SEQUENCE</scope>
    <source>
        <strain evidence="6">NBRC 10035</strain>
    </source>
</reference>
<feature type="region of interest" description="Disordered" evidence="4">
    <location>
        <begin position="255"/>
        <end position="275"/>
    </location>
</feature>
<evidence type="ECO:0000313" key="6">
    <source>
        <dbReference type="EMBL" id="GME71816.1"/>
    </source>
</evidence>
<dbReference type="Pfam" id="PF24668">
    <property type="entry name" value="KH_Vigilin"/>
    <property type="match status" value="1"/>
</dbReference>
<protein>
    <submittedName>
        <fullName evidence="6">Unnamed protein product</fullName>
    </submittedName>
</protein>